<reference evidence="2 3" key="1">
    <citation type="journal article" date="2019" name="Nat. Ecol. Evol.">
        <title>Megaphylogeny resolves global patterns of mushroom evolution.</title>
        <authorList>
            <person name="Varga T."/>
            <person name="Krizsan K."/>
            <person name="Foldi C."/>
            <person name="Dima B."/>
            <person name="Sanchez-Garcia M."/>
            <person name="Sanchez-Ramirez S."/>
            <person name="Szollosi G.J."/>
            <person name="Szarkandi J.G."/>
            <person name="Papp V."/>
            <person name="Albert L."/>
            <person name="Andreopoulos W."/>
            <person name="Angelini C."/>
            <person name="Antonin V."/>
            <person name="Barry K.W."/>
            <person name="Bougher N.L."/>
            <person name="Buchanan P."/>
            <person name="Buyck B."/>
            <person name="Bense V."/>
            <person name="Catcheside P."/>
            <person name="Chovatia M."/>
            <person name="Cooper J."/>
            <person name="Damon W."/>
            <person name="Desjardin D."/>
            <person name="Finy P."/>
            <person name="Geml J."/>
            <person name="Haridas S."/>
            <person name="Hughes K."/>
            <person name="Justo A."/>
            <person name="Karasinski D."/>
            <person name="Kautmanova I."/>
            <person name="Kiss B."/>
            <person name="Kocsube S."/>
            <person name="Kotiranta H."/>
            <person name="LaButti K.M."/>
            <person name="Lechner B.E."/>
            <person name="Liimatainen K."/>
            <person name="Lipzen A."/>
            <person name="Lukacs Z."/>
            <person name="Mihaltcheva S."/>
            <person name="Morgado L.N."/>
            <person name="Niskanen T."/>
            <person name="Noordeloos M.E."/>
            <person name="Ohm R.A."/>
            <person name="Ortiz-Santana B."/>
            <person name="Ovrebo C."/>
            <person name="Racz N."/>
            <person name="Riley R."/>
            <person name="Savchenko A."/>
            <person name="Shiryaev A."/>
            <person name="Soop K."/>
            <person name="Spirin V."/>
            <person name="Szebenyi C."/>
            <person name="Tomsovsky M."/>
            <person name="Tulloss R.E."/>
            <person name="Uehling J."/>
            <person name="Grigoriev I.V."/>
            <person name="Vagvolgyi C."/>
            <person name="Papp T."/>
            <person name="Martin F.M."/>
            <person name="Miettinen O."/>
            <person name="Hibbett D.S."/>
            <person name="Nagy L.G."/>
        </authorList>
    </citation>
    <scope>NUCLEOTIDE SEQUENCE [LARGE SCALE GENOMIC DNA]</scope>
    <source>
        <strain evidence="2 3">CBS 166.37</strain>
    </source>
</reference>
<organism evidence="2 3">
    <name type="scientific">Crucibulum laeve</name>
    <dbReference type="NCBI Taxonomy" id="68775"/>
    <lineage>
        <taxon>Eukaryota</taxon>
        <taxon>Fungi</taxon>
        <taxon>Dikarya</taxon>
        <taxon>Basidiomycota</taxon>
        <taxon>Agaricomycotina</taxon>
        <taxon>Agaricomycetes</taxon>
        <taxon>Agaricomycetidae</taxon>
        <taxon>Agaricales</taxon>
        <taxon>Agaricineae</taxon>
        <taxon>Nidulariaceae</taxon>
        <taxon>Crucibulum</taxon>
    </lineage>
</organism>
<dbReference type="EMBL" id="ML213703">
    <property type="protein sequence ID" value="TFK31828.1"/>
    <property type="molecule type" value="Genomic_DNA"/>
</dbReference>
<dbReference type="AlphaFoldDB" id="A0A5C3LGA1"/>
<sequence length="378" mass="40819">MPHQTHSSTATGDPTAAAADLPTASTATTAKAQKQGISGVNIIEAKSKKVKTTTNTEEDNNNGGKGRKAKKGRKQVILFYFIIDVAPNIAENTTNSTGVAPNTAKSTTTPTGVALNIAESTTPEIIDHGAASIIAGTSTTPTDVAMESPPHTPLKKIVGGTAEDVIMMSPTWKKDDLKGASQEVYFVDQNPGDLSIADMSPVLIEDTPISQTIWPVLESLSQKYSPVKGSQHHANAISHAQTPHTTVTAVSDDESDQEEKPIPRLKLAQLLGVNECFLSDVSQKHSGLPIAYGCYKAYLNAHRAFDQLTASGKWPSKYKLPVEEDIIQLFIGKTTFYENYCRLFSKISDYPKMLQWLNGETPGSDNEDIDVWAGYNKK</sequence>
<evidence type="ECO:0000313" key="2">
    <source>
        <dbReference type="EMBL" id="TFK31828.1"/>
    </source>
</evidence>
<dbReference type="Proteomes" id="UP000308652">
    <property type="component" value="Unassembled WGS sequence"/>
</dbReference>
<gene>
    <name evidence="2" type="ORF">BDQ12DRAFT_671559</name>
</gene>
<accession>A0A5C3LGA1</accession>
<dbReference type="STRING" id="68775.A0A5C3LGA1"/>
<name>A0A5C3LGA1_9AGAR</name>
<evidence type="ECO:0000313" key="3">
    <source>
        <dbReference type="Proteomes" id="UP000308652"/>
    </source>
</evidence>
<feature type="compositionally biased region" description="Low complexity" evidence="1">
    <location>
        <begin position="8"/>
        <end position="24"/>
    </location>
</feature>
<dbReference type="OrthoDB" id="3064827at2759"/>
<evidence type="ECO:0000256" key="1">
    <source>
        <dbReference type="SAM" id="MobiDB-lite"/>
    </source>
</evidence>
<feature type="region of interest" description="Disordered" evidence="1">
    <location>
        <begin position="49"/>
        <end position="69"/>
    </location>
</feature>
<keyword evidence="3" id="KW-1185">Reference proteome</keyword>
<protein>
    <submittedName>
        <fullName evidence="2">Uncharacterized protein</fullName>
    </submittedName>
</protein>
<proteinExistence type="predicted"/>
<feature type="region of interest" description="Disordered" evidence="1">
    <location>
        <begin position="1"/>
        <end position="24"/>
    </location>
</feature>